<evidence type="ECO:0000256" key="5">
    <source>
        <dbReference type="ARBA" id="ARBA00022777"/>
    </source>
</evidence>
<dbReference type="Gene3D" id="3.30.70.560">
    <property type="entry name" value="7,8-Dihydro-6-hydroxymethylpterin-pyrophosphokinase HPPK"/>
    <property type="match status" value="1"/>
</dbReference>
<dbReference type="PANTHER" id="PTHR43071:SF2">
    <property type="entry name" value="2-AMINO-4-HYDROXY-6-HYDROXYMETHYLDIHYDROPTERIDINE PYROPHOSPHOKINASE"/>
    <property type="match status" value="1"/>
</dbReference>
<dbReference type="PANTHER" id="PTHR43071">
    <property type="entry name" value="2-AMINO-4-HYDROXY-6-HYDROXYMETHYLDIHYDROPTERIDINE PYROPHOSPHOKINASE"/>
    <property type="match status" value="1"/>
</dbReference>
<sequence length="179" mass="19839">MKQQIQFRKAYISFGANLAFAGQAPEQTILAAMQALDDADLQLINCSSLWASPAWPDANDPSFVNAVALFMCHLTPLRLMNRLGRMENRYGRVRNKPNAPRTLDLDLISYGGLVSNTRRVKLPHPGAGSRAFVLLPLHEIAPDWKHPITAEPIGQMIADLPVQDKSETKLLKTVQIDIA</sequence>
<dbReference type="GO" id="GO:0003848">
    <property type="term" value="F:2-amino-4-hydroxy-6-hydroxymethyldihydropteridine diphosphokinase activity"/>
    <property type="evidence" value="ECO:0007669"/>
    <property type="project" value="UniProtKB-EC"/>
</dbReference>
<keyword evidence="6" id="KW-0067">ATP-binding</keyword>
<dbReference type="GO" id="GO:0005524">
    <property type="term" value="F:ATP binding"/>
    <property type="evidence" value="ECO:0007669"/>
    <property type="project" value="UniProtKB-KW"/>
</dbReference>
<dbReference type="InterPro" id="IPR035907">
    <property type="entry name" value="Hppk_sf"/>
</dbReference>
<keyword evidence="7" id="KW-0289">Folate biosynthesis</keyword>
<evidence type="ECO:0000256" key="6">
    <source>
        <dbReference type="ARBA" id="ARBA00022840"/>
    </source>
</evidence>
<reference evidence="9" key="1">
    <citation type="submission" date="2018-06" db="EMBL/GenBank/DDBJ databases">
        <authorList>
            <person name="Zhirakovskaya E."/>
        </authorList>
    </citation>
    <scope>NUCLEOTIDE SEQUENCE</scope>
</reference>
<evidence type="ECO:0000313" key="9">
    <source>
        <dbReference type="EMBL" id="VAV97035.1"/>
    </source>
</evidence>
<proteinExistence type="predicted"/>
<gene>
    <name evidence="9" type="ORF">MNBD_ALPHA06-1717</name>
</gene>
<dbReference type="EC" id="2.7.6.3" evidence="2"/>
<dbReference type="GO" id="GO:0016301">
    <property type="term" value="F:kinase activity"/>
    <property type="evidence" value="ECO:0007669"/>
    <property type="project" value="UniProtKB-KW"/>
</dbReference>
<dbReference type="Pfam" id="PF01288">
    <property type="entry name" value="HPPK"/>
    <property type="match status" value="1"/>
</dbReference>
<organism evidence="9">
    <name type="scientific">hydrothermal vent metagenome</name>
    <dbReference type="NCBI Taxonomy" id="652676"/>
    <lineage>
        <taxon>unclassified sequences</taxon>
        <taxon>metagenomes</taxon>
        <taxon>ecological metagenomes</taxon>
    </lineage>
</organism>
<dbReference type="CDD" id="cd00483">
    <property type="entry name" value="HPPK"/>
    <property type="match status" value="1"/>
</dbReference>
<keyword evidence="3 9" id="KW-0808">Transferase</keyword>
<accession>A0A3B0SQA1</accession>
<dbReference type="AlphaFoldDB" id="A0A3B0SQA1"/>
<dbReference type="GO" id="GO:0046654">
    <property type="term" value="P:tetrahydrofolate biosynthetic process"/>
    <property type="evidence" value="ECO:0007669"/>
    <property type="project" value="UniProtKB-UniPathway"/>
</dbReference>
<evidence type="ECO:0000256" key="1">
    <source>
        <dbReference type="ARBA" id="ARBA00005051"/>
    </source>
</evidence>
<comment type="pathway">
    <text evidence="1">Cofactor biosynthesis; tetrahydrofolate biosynthesis; 2-amino-4-hydroxy-6-hydroxymethyl-7,8-dihydropteridine diphosphate from 7,8-dihydroneopterin triphosphate: step 4/4.</text>
</comment>
<evidence type="ECO:0000256" key="7">
    <source>
        <dbReference type="ARBA" id="ARBA00022909"/>
    </source>
</evidence>
<dbReference type="InterPro" id="IPR000550">
    <property type="entry name" value="Hppk"/>
</dbReference>
<keyword evidence="4" id="KW-0547">Nucleotide-binding</keyword>
<evidence type="ECO:0000259" key="8">
    <source>
        <dbReference type="Pfam" id="PF01288"/>
    </source>
</evidence>
<evidence type="ECO:0000256" key="4">
    <source>
        <dbReference type="ARBA" id="ARBA00022741"/>
    </source>
</evidence>
<dbReference type="SUPFAM" id="SSF55083">
    <property type="entry name" value="6-hydroxymethyl-7,8-dihydropterin pyrophosphokinase, HPPK"/>
    <property type="match status" value="1"/>
</dbReference>
<feature type="domain" description="7,8-dihydro-6-hydroxymethylpterin-pyrophosphokinase" evidence="8">
    <location>
        <begin position="11"/>
        <end position="142"/>
    </location>
</feature>
<keyword evidence="5 9" id="KW-0418">Kinase</keyword>
<name>A0A3B0SQA1_9ZZZZ</name>
<dbReference type="GO" id="GO:0046656">
    <property type="term" value="P:folic acid biosynthetic process"/>
    <property type="evidence" value="ECO:0007669"/>
    <property type="project" value="UniProtKB-KW"/>
</dbReference>
<evidence type="ECO:0000256" key="3">
    <source>
        <dbReference type="ARBA" id="ARBA00022679"/>
    </source>
</evidence>
<dbReference type="EMBL" id="UOEE01000238">
    <property type="protein sequence ID" value="VAV97035.1"/>
    <property type="molecule type" value="Genomic_DNA"/>
</dbReference>
<protein>
    <recommendedName>
        <fullName evidence="2">2-amino-4-hydroxy-6-hydroxymethyldihydropteridine diphosphokinase</fullName>
        <ecNumber evidence="2">2.7.6.3</ecNumber>
    </recommendedName>
</protein>
<evidence type="ECO:0000256" key="2">
    <source>
        <dbReference type="ARBA" id="ARBA00013253"/>
    </source>
</evidence>
<dbReference type="NCBIfam" id="TIGR01498">
    <property type="entry name" value="folK"/>
    <property type="match status" value="1"/>
</dbReference>
<dbReference type="UniPathway" id="UPA00077">
    <property type="reaction ID" value="UER00155"/>
</dbReference>